<keyword evidence="1" id="KW-0663">Pyridoxal phosphate</keyword>
<dbReference type="NCBIfam" id="TIGR01976">
    <property type="entry name" value="am_tr_V_VC1184"/>
    <property type="match status" value="1"/>
</dbReference>
<dbReference type="Gene3D" id="3.40.640.10">
    <property type="entry name" value="Type I PLP-dependent aspartate aminotransferase-like (Major domain)"/>
    <property type="match status" value="1"/>
</dbReference>
<evidence type="ECO:0000259" key="2">
    <source>
        <dbReference type="Pfam" id="PF00266"/>
    </source>
</evidence>
<feature type="domain" description="Aminotransferase class V" evidence="2">
    <location>
        <begin position="32"/>
        <end position="405"/>
    </location>
</feature>
<dbReference type="Gene3D" id="3.90.1150.10">
    <property type="entry name" value="Aspartate Aminotransferase, domain 1"/>
    <property type="match status" value="1"/>
</dbReference>
<accession>A0ABT5R179</accession>
<dbReference type="PANTHER" id="PTHR43586">
    <property type="entry name" value="CYSTEINE DESULFURASE"/>
    <property type="match status" value="1"/>
</dbReference>
<reference evidence="3" key="1">
    <citation type="submission" date="2021-12" db="EMBL/GenBank/DDBJ databases">
        <title>Enterovibrio ZSDZ35 sp. nov. and Enterovibrio ZSDZ42 sp. nov., isolated from coastal seawater in Qingdao.</title>
        <authorList>
            <person name="Zhang P."/>
        </authorList>
    </citation>
    <scope>NUCLEOTIDE SEQUENCE</scope>
    <source>
        <strain evidence="3">ZSDZ42</strain>
    </source>
</reference>
<proteinExistence type="predicted"/>
<organism evidence="3 4">
    <name type="scientific">Enterovibrio gelatinilyticus</name>
    <dbReference type="NCBI Taxonomy" id="2899819"/>
    <lineage>
        <taxon>Bacteria</taxon>
        <taxon>Pseudomonadati</taxon>
        <taxon>Pseudomonadota</taxon>
        <taxon>Gammaproteobacteria</taxon>
        <taxon>Vibrionales</taxon>
        <taxon>Vibrionaceae</taxon>
        <taxon>Enterovibrio</taxon>
    </lineage>
</organism>
<gene>
    <name evidence="3" type="ORF">LRP50_12895</name>
</gene>
<dbReference type="RefSeq" id="WP_274164872.1">
    <property type="nucleotide sequence ID" value="NZ_JAJUBC010000013.1"/>
</dbReference>
<dbReference type="EMBL" id="JAJUBC010000013">
    <property type="protein sequence ID" value="MDD1794032.1"/>
    <property type="molecule type" value="Genomic_DNA"/>
</dbReference>
<dbReference type="InterPro" id="IPR015421">
    <property type="entry name" value="PyrdxlP-dep_Trfase_major"/>
</dbReference>
<dbReference type="PANTHER" id="PTHR43586:SF21">
    <property type="entry name" value="PYRIDOXAL PHOSPHATE (PLP)-DEPENDENT ASPARTATE AMINOTRANSFERASE SUPERFAMILY"/>
    <property type="match status" value="1"/>
</dbReference>
<keyword evidence="4" id="KW-1185">Reference proteome</keyword>
<dbReference type="Pfam" id="PF00266">
    <property type="entry name" value="Aminotran_5"/>
    <property type="match status" value="1"/>
</dbReference>
<protein>
    <submittedName>
        <fullName evidence="3">Cysteine desulfurase-like protein</fullName>
    </submittedName>
</protein>
<dbReference type="Proteomes" id="UP001149400">
    <property type="component" value="Unassembled WGS sequence"/>
</dbReference>
<dbReference type="InterPro" id="IPR011340">
    <property type="entry name" value="Cys_dSase-rel"/>
</dbReference>
<dbReference type="SUPFAM" id="SSF53383">
    <property type="entry name" value="PLP-dependent transferases"/>
    <property type="match status" value="1"/>
</dbReference>
<name>A0ABT5R179_9GAMM</name>
<dbReference type="InterPro" id="IPR015422">
    <property type="entry name" value="PyrdxlP-dep_Trfase_small"/>
</dbReference>
<evidence type="ECO:0000313" key="3">
    <source>
        <dbReference type="EMBL" id="MDD1794032.1"/>
    </source>
</evidence>
<dbReference type="InterPro" id="IPR015424">
    <property type="entry name" value="PyrdxlP-dep_Trfase"/>
</dbReference>
<evidence type="ECO:0000313" key="4">
    <source>
        <dbReference type="Proteomes" id="UP001149400"/>
    </source>
</evidence>
<evidence type="ECO:0000256" key="1">
    <source>
        <dbReference type="ARBA" id="ARBA00022898"/>
    </source>
</evidence>
<dbReference type="InterPro" id="IPR000192">
    <property type="entry name" value="Aminotrans_V_dom"/>
</dbReference>
<sequence length="417" mass="45093">MSSFSPLNQDNVEQLRAMFPALKRTVNGVSPVYLDGPGGTQLPDSVIDAFGHYLRSGNSNLGGKFLVSQETVSLVDRARASAAALVGASSTEGIFFGANMTSVTFSFSRALSQEWQSGDEVIVSVADHGANRSSWVMAAQDRGVTVHYLPVIDDSSALDLDALAALLNSRTRLVAVTAASNITGTMTDLETVIAMSHDVGAKVFVDAVHLLPHQLVDVHALDVDFLAGSAYKFYGPHLGFLYGKQEWLSSIPPYKVEPAPTVTPNCWETGTLNFEALSAFVAAVDYLASLGDGGTLRERLASGYDNIHQYEMTLSAYFLAQLQRLENVQLYGVEQVKGRTATFALRFGDIDPTMVAEALGKRQIYVWSGHLYADKLTDAFGVTAKGGILRVGLMHYNTIEEIDVFFDALKEVLSTQS</sequence>
<comment type="caution">
    <text evidence="3">The sequence shown here is derived from an EMBL/GenBank/DDBJ whole genome shotgun (WGS) entry which is preliminary data.</text>
</comment>